<gene>
    <name evidence="2" type="ORF">FA13DRAFT_1787774</name>
</gene>
<reference evidence="2 3" key="1">
    <citation type="journal article" date="2019" name="Nat. Ecol. Evol.">
        <title>Megaphylogeny resolves global patterns of mushroom evolution.</title>
        <authorList>
            <person name="Varga T."/>
            <person name="Krizsan K."/>
            <person name="Foldi C."/>
            <person name="Dima B."/>
            <person name="Sanchez-Garcia M."/>
            <person name="Sanchez-Ramirez S."/>
            <person name="Szollosi G.J."/>
            <person name="Szarkandi J.G."/>
            <person name="Papp V."/>
            <person name="Albert L."/>
            <person name="Andreopoulos W."/>
            <person name="Angelini C."/>
            <person name="Antonin V."/>
            <person name="Barry K.W."/>
            <person name="Bougher N.L."/>
            <person name="Buchanan P."/>
            <person name="Buyck B."/>
            <person name="Bense V."/>
            <person name="Catcheside P."/>
            <person name="Chovatia M."/>
            <person name="Cooper J."/>
            <person name="Damon W."/>
            <person name="Desjardin D."/>
            <person name="Finy P."/>
            <person name="Geml J."/>
            <person name="Haridas S."/>
            <person name="Hughes K."/>
            <person name="Justo A."/>
            <person name="Karasinski D."/>
            <person name="Kautmanova I."/>
            <person name="Kiss B."/>
            <person name="Kocsube S."/>
            <person name="Kotiranta H."/>
            <person name="LaButti K.M."/>
            <person name="Lechner B.E."/>
            <person name="Liimatainen K."/>
            <person name="Lipzen A."/>
            <person name="Lukacs Z."/>
            <person name="Mihaltcheva S."/>
            <person name="Morgado L.N."/>
            <person name="Niskanen T."/>
            <person name="Noordeloos M.E."/>
            <person name="Ohm R.A."/>
            <person name="Ortiz-Santana B."/>
            <person name="Ovrebo C."/>
            <person name="Racz N."/>
            <person name="Riley R."/>
            <person name="Savchenko A."/>
            <person name="Shiryaev A."/>
            <person name="Soop K."/>
            <person name="Spirin V."/>
            <person name="Szebenyi C."/>
            <person name="Tomsovsky M."/>
            <person name="Tulloss R.E."/>
            <person name="Uehling J."/>
            <person name="Grigoriev I.V."/>
            <person name="Vagvolgyi C."/>
            <person name="Papp T."/>
            <person name="Martin F.M."/>
            <person name="Miettinen O."/>
            <person name="Hibbett D.S."/>
            <person name="Nagy L.G."/>
        </authorList>
    </citation>
    <scope>NUCLEOTIDE SEQUENCE [LARGE SCALE GENOMIC DNA]</scope>
    <source>
        <strain evidence="2 3">FP101781</strain>
    </source>
</reference>
<sequence>MGAKRARDVTVAPTGPTPQHPTNEAHLSTVLLFSTTTPRPEEEASCQVKSVLDVGSTEENTEHIPPQLRRGPLPTLPDSSAEGKRATKVQKTSNGKKAAGAAKAKAAIPVSEFKEKAAPLHIHLTHTPPSINGKDDEPRSDVVAAELSSAAPTPGAEEAGKDAPEALDAGAISSLTLLPSSFSTGSYGWKGSKKVWVELQNGEIGEDGKKEKVQVMLTINATVVGSKQGKPDTGKAAAEEEAGENAPENVEA</sequence>
<comment type="caution">
    <text evidence="2">The sequence shown here is derived from an EMBL/GenBank/DDBJ whole genome shotgun (WGS) entry which is preliminary data.</text>
</comment>
<evidence type="ECO:0000313" key="3">
    <source>
        <dbReference type="Proteomes" id="UP000298030"/>
    </source>
</evidence>
<organism evidence="2 3">
    <name type="scientific">Coprinellus micaceus</name>
    <name type="common">Glistening ink-cap mushroom</name>
    <name type="synonym">Coprinus micaceus</name>
    <dbReference type="NCBI Taxonomy" id="71717"/>
    <lineage>
        <taxon>Eukaryota</taxon>
        <taxon>Fungi</taxon>
        <taxon>Dikarya</taxon>
        <taxon>Basidiomycota</taxon>
        <taxon>Agaricomycotina</taxon>
        <taxon>Agaricomycetes</taxon>
        <taxon>Agaricomycetidae</taxon>
        <taxon>Agaricales</taxon>
        <taxon>Agaricineae</taxon>
        <taxon>Psathyrellaceae</taxon>
        <taxon>Coprinellus</taxon>
    </lineage>
</organism>
<feature type="region of interest" description="Disordered" evidence="1">
    <location>
        <begin position="37"/>
        <end position="106"/>
    </location>
</feature>
<dbReference type="Proteomes" id="UP000298030">
    <property type="component" value="Unassembled WGS sequence"/>
</dbReference>
<feature type="compositionally biased region" description="Low complexity" evidence="1">
    <location>
        <begin position="95"/>
        <end position="106"/>
    </location>
</feature>
<name>A0A4Y7TQ47_COPMI</name>
<dbReference type="AlphaFoldDB" id="A0A4Y7TQ47"/>
<feature type="region of interest" description="Disordered" evidence="1">
    <location>
        <begin position="1"/>
        <end position="25"/>
    </location>
</feature>
<dbReference type="OrthoDB" id="2497589at2759"/>
<accession>A0A4Y7TQ47</accession>
<dbReference type="EMBL" id="QPFP01000006">
    <property type="protein sequence ID" value="TEB36315.1"/>
    <property type="molecule type" value="Genomic_DNA"/>
</dbReference>
<keyword evidence="3" id="KW-1185">Reference proteome</keyword>
<evidence type="ECO:0000256" key="1">
    <source>
        <dbReference type="SAM" id="MobiDB-lite"/>
    </source>
</evidence>
<protein>
    <submittedName>
        <fullName evidence="2">Uncharacterized protein</fullName>
    </submittedName>
</protein>
<proteinExistence type="predicted"/>
<feature type="region of interest" description="Disordered" evidence="1">
    <location>
        <begin position="225"/>
        <end position="252"/>
    </location>
</feature>
<evidence type="ECO:0000313" key="2">
    <source>
        <dbReference type="EMBL" id="TEB36315.1"/>
    </source>
</evidence>